<dbReference type="PANTHER" id="PTHR43294">
    <property type="entry name" value="SODIUM/POTASSIUM-TRANSPORTING ATPASE SUBUNIT ALPHA"/>
    <property type="match status" value="1"/>
</dbReference>
<protein>
    <recommendedName>
        <fullName evidence="3">Cation-transporting P-type ATPase C-terminal domain-containing protein</fullName>
    </recommendedName>
</protein>
<dbReference type="GO" id="GO:0005886">
    <property type="term" value="C:plasma membrane"/>
    <property type="evidence" value="ECO:0007669"/>
    <property type="project" value="TreeGrafter"/>
</dbReference>
<dbReference type="GO" id="GO:0006883">
    <property type="term" value="P:intracellular sodium ion homeostasis"/>
    <property type="evidence" value="ECO:0007669"/>
    <property type="project" value="TreeGrafter"/>
</dbReference>
<reference evidence="5" key="1">
    <citation type="journal article" date="2010" name="Genome Biol.">
        <title>Genome sequence of the necrotrophic plant pathogen Pythium ultimum reveals original pathogenicity mechanisms and effector repertoire.</title>
        <authorList>
            <person name="Levesque C.A."/>
            <person name="Brouwer H."/>
            <person name="Cano L."/>
            <person name="Hamilton J.P."/>
            <person name="Holt C."/>
            <person name="Huitema E."/>
            <person name="Raffaele S."/>
            <person name="Robideau G.P."/>
            <person name="Thines M."/>
            <person name="Win J."/>
            <person name="Zerillo M.M."/>
            <person name="Beakes G.W."/>
            <person name="Boore J.L."/>
            <person name="Busam D."/>
            <person name="Dumas B."/>
            <person name="Ferriera S."/>
            <person name="Fuerstenberg S.I."/>
            <person name="Gachon C.M."/>
            <person name="Gaulin E."/>
            <person name="Govers F."/>
            <person name="Grenville-Briggs L."/>
            <person name="Horner N."/>
            <person name="Hostetler J."/>
            <person name="Jiang R.H."/>
            <person name="Johnson J."/>
            <person name="Krajaejun T."/>
            <person name="Lin H."/>
            <person name="Meijer H.J."/>
            <person name="Moore B."/>
            <person name="Morris P."/>
            <person name="Phuntmart V."/>
            <person name="Puiu D."/>
            <person name="Shetty J."/>
            <person name="Stajich J.E."/>
            <person name="Tripathy S."/>
            <person name="Wawra S."/>
            <person name="van West P."/>
            <person name="Whitty B.R."/>
            <person name="Coutinho P.M."/>
            <person name="Henrissat B."/>
            <person name="Martin F."/>
            <person name="Thomas P.D."/>
            <person name="Tyler B.M."/>
            <person name="De Vries R.P."/>
            <person name="Kamoun S."/>
            <person name="Yandell M."/>
            <person name="Tisserat N."/>
            <person name="Buell C.R."/>
        </authorList>
    </citation>
    <scope>NUCLEOTIDE SEQUENCE</scope>
    <source>
        <strain evidence="5">DAOM:BR144</strain>
    </source>
</reference>
<dbReference type="EMBL" id="GL376631">
    <property type="status" value="NOT_ANNOTATED_CDS"/>
    <property type="molecule type" value="Genomic_DNA"/>
</dbReference>
<dbReference type="AlphaFoldDB" id="K3WI46"/>
<dbReference type="PANTHER" id="PTHR43294:SF20">
    <property type="entry name" value="P-TYPE ATPASE"/>
    <property type="match status" value="1"/>
</dbReference>
<dbReference type="HOGENOM" id="CLU_588626_0_0_1"/>
<keyword evidence="2" id="KW-0812">Transmembrane</keyword>
<dbReference type="GO" id="GO:0005391">
    <property type="term" value="F:P-type sodium:potassium-exchanging transporter activity"/>
    <property type="evidence" value="ECO:0007669"/>
    <property type="project" value="TreeGrafter"/>
</dbReference>
<evidence type="ECO:0000256" key="1">
    <source>
        <dbReference type="SAM" id="MobiDB-lite"/>
    </source>
</evidence>
<feature type="region of interest" description="Disordered" evidence="1">
    <location>
        <begin position="41"/>
        <end position="90"/>
    </location>
</feature>
<keyword evidence="5" id="KW-1185">Reference proteome</keyword>
<dbReference type="InterPro" id="IPR050510">
    <property type="entry name" value="Cation_transp_ATPase_P-type"/>
</dbReference>
<feature type="compositionally biased region" description="Polar residues" evidence="1">
    <location>
        <begin position="1"/>
        <end position="24"/>
    </location>
</feature>
<dbReference type="Pfam" id="PF00689">
    <property type="entry name" value="Cation_ATPase_C"/>
    <property type="match status" value="1"/>
</dbReference>
<keyword evidence="2" id="KW-1133">Transmembrane helix</keyword>
<dbReference type="GO" id="GO:1990573">
    <property type="term" value="P:potassium ion import across plasma membrane"/>
    <property type="evidence" value="ECO:0007669"/>
    <property type="project" value="TreeGrafter"/>
</dbReference>
<dbReference type="SUPFAM" id="SSF81665">
    <property type="entry name" value="Calcium ATPase, transmembrane domain M"/>
    <property type="match status" value="1"/>
</dbReference>
<feature type="transmembrane region" description="Helical" evidence="2">
    <location>
        <begin position="157"/>
        <end position="181"/>
    </location>
</feature>
<dbReference type="InParanoid" id="K3WI46"/>
<organism evidence="4 5">
    <name type="scientific">Globisporangium ultimum (strain ATCC 200006 / CBS 805.95 / DAOM BR144)</name>
    <name type="common">Pythium ultimum</name>
    <dbReference type="NCBI Taxonomy" id="431595"/>
    <lineage>
        <taxon>Eukaryota</taxon>
        <taxon>Sar</taxon>
        <taxon>Stramenopiles</taxon>
        <taxon>Oomycota</taxon>
        <taxon>Peronosporomycetes</taxon>
        <taxon>Pythiales</taxon>
        <taxon>Pythiaceae</taxon>
        <taxon>Globisporangium</taxon>
    </lineage>
</organism>
<dbReference type="Gene3D" id="1.20.1110.10">
    <property type="entry name" value="Calcium-transporting ATPase, transmembrane domain"/>
    <property type="match status" value="1"/>
</dbReference>
<dbReference type="InterPro" id="IPR023298">
    <property type="entry name" value="ATPase_P-typ_TM_dom_sf"/>
</dbReference>
<dbReference type="VEuPathDB" id="FungiDB:PYU1_G004627"/>
<dbReference type="InterPro" id="IPR006068">
    <property type="entry name" value="ATPase_P-typ_cation-transptr_C"/>
</dbReference>
<reference evidence="4" key="3">
    <citation type="submission" date="2015-02" db="UniProtKB">
        <authorList>
            <consortium name="EnsemblProtists"/>
        </authorList>
    </citation>
    <scope>IDENTIFICATION</scope>
    <source>
        <strain evidence="4">DAOM BR144</strain>
    </source>
</reference>
<dbReference type="EnsemblProtists" id="PYU1_T004638">
    <property type="protein sequence ID" value="PYU1_T004638"/>
    <property type="gene ID" value="PYU1_G004627"/>
</dbReference>
<evidence type="ECO:0000256" key="2">
    <source>
        <dbReference type="SAM" id="Phobius"/>
    </source>
</evidence>
<dbReference type="FunFam" id="1.20.1110.10:FF:000104">
    <property type="entry name" value="E1-E2 ATPase family protein"/>
    <property type="match status" value="1"/>
</dbReference>
<name>K3WI46_GLOUD</name>
<evidence type="ECO:0000313" key="5">
    <source>
        <dbReference type="Proteomes" id="UP000019132"/>
    </source>
</evidence>
<feature type="transmembrane region" description="Helical" evidence="2">
    <location>
        <begin position="405"/>
        <end position="429"/>
    </location>
</feature>
<dbReference type="Proteomes" id="UP000019132">
    <property type="component" value="Unassembled WGS sequence"/>
</dbReference>
<evidence type="ECO:0000313" key="4">
    <source>
        <dbReference type="EnsemblProtists" id="PYU1_T004638"/>
    </source>
</evidence>
<feature type="domain" description="Cation-transporting P-type ATPase C-terminal" evidence="3">
    <location>
        <begin position="167"/>
        <end position="428"/>
    </location>
</feature>
<proteinExistence type="predicted"/>
<evidence type="ECO:0000259" key="3">
    <source>
        <dbReference type="Pfam" id="PF00689"/>
    </source>
</evidence>
<dbReference type="GO" id="GO:0030007">
    <property type="term" value="P:intracellular potassium ion homeostasis"/>
    <property type="evidence" value="ECO:0007669"/>
    <property type="project" value="TreeGrafter"/>
</dbReference>
<feature type="transmembrane region" description="Helical" evidence="2">
    <location>
        <begin position="216"/>
        <end position="243"/>
    </location>
</feature>
<feature type="compositionally biased region" description="Low complexity" evidence="1">
    <location>
        <begin position="43"/>
        <end position="58"/>
    </location>
</feature>
<dbReference type="GO" id="GO:0036376">
    <property type="term" value="P:sodium ion export across plasma membrane"/>
    <property type="evidence" value="ECO:0007669"/>
    <property type="project" value="TreeGrafter"/>
</dbReference>
<sequence>MMFFSDTSHAGNNSFRSTTSNTPHMFSPRASSDYMDMTALMGPSPRASTTSSRAPPTSLHNTSFTGMLLRGDTDETSSENREEEHRSRFLSNSERLLADHPLETKESFANLESNDPKLWQATPSEVIAKMLETSLESGLSTRQLDDKTRKHGSNITLIFSSIAAGFPMPLGPLQILVLNLFSDGMPAVALSLEDGDPKIMEDRPRPKKQPLIHGRLWLLVGCNAALLMFGAMTTFLLGLYWNFGLFFLDDIMETGGGSDKSISDTGLAFRNVVCSRWNGMGSGWETRGNCAARFANGNLIFGAEANAATMNGGVWESSDMYCEGGNYECVSEGIARAQTMVFVGLAFTEVLRAYTVRSFSEPVFARMFSNKYMQVAAGMSLVLTIVVTNTPVIMDDIFGFDYIPWFQWLVVIATALNAAFWGELLKMVLRHRDLTQQRWDAMKDGFEAMLLEVRTVRHHVERLEH</sequence>
<feature type="region of interest" description="Disordered" evidence="1">
    <location>
        <begin position="1"/>
        <end position="26"/>
    </location>
</feature>
<accession>K3WI46</accession>
<keyword evidence="2" id="KW-0472">Membrane</keyword>
<feature type="compositionally biased region" description="Basic and acidic residues" evidence="1">
    <location>
        <begin position="78"/>
        <end position="87"/>
    </location>
</feature>
<reference evidence="5" key="2">
    <citation type="submission" date="2010-04" db="EMBL/GenBank/DDBJ databases">
        <authorList>
            <person name="Buell R."/>
            <person name="Hamilton J."/>
            <person name="Hostetler J."/>
        </authorList>
    </citation>
    <scope>NUCLEOTIDE SEQUENCE [LARGE SCALE GENOMIC DNA]</scope>
    <source>
        <strain evidence="5">DAOM:BR144</strain>
    </source>
</reference>
<dbReference type="GO" id="GO:1902600">
    <property type="term" value="P:proton transmembrane transport"/>
    <property type="evidence" value="ECO:0007669"/>
    <property type="project" value="TreeGrafter"/>
</dbReference>
<feature type="transmembrane region" description="Helical" evidence="2">
    <location>
        <begin position="375"/>
        <end position="393"/>
    </location>
</feature>
<dbReference type="eggNOG" id="KOG0202">
    <property type="taxonomic scope" value="Eukaryota"/>
</dbReference>
<dbReference type="STRING" id="431595.K3WI46"/>